<dbReference type="Pfam" id="PF02424">
    <property type="entry name" value="ApbE"/>
    <property type="match status" value="1"/>
</dbReference>
<dbReference type="SUPFAM" id="SSF143631">
    <property type="entry name" value="ApbE-like"/>
    <property type="match status" value="1"/>
</dbReference>
<evidence type="ECO:0000256" key="6">
    <source>
        <dbReference type="ARBA" id="ARBA00022679"/>
    </source>
</evidence>
<evidence type="ECO:0000256" key="7">
    <source>
        <dbReference type="ARBA" id="ARBA00022723"/>
    </source>
</evidence>
<evidence type="ECO:0000256" key="2">
    <source>
        <dbReference type="ARBA" id="ARBA00008282"/>
    </source>
</evidence>
<evidence type="ECO:0000256" key="11">
    <source>
        <dbReference type="ARBA" id="ARBA00048540"/>
    </source>
</evidence>
<keyword evidence="7 12" id="KW-0479">Metal-binding</keyword>
<gene>
    <name evidence="13" type="ORF">ACFFIT_03665</name>
</gene>
<evidence type="ECO:0000256" key="5">
    <source>
        <dbReference type="ARBA" id="ARBA00022630"/>
    </source>
</evidence>
<dbReference type="EMBL" id="JBHLXE010000037">
    <property type="protein sequence ID" value="MFC0179204.1"/>
    <property type="molecule type" value="Genomic_DNA"/>
</dbReference>
<evidence type="ECO:0000256" key="12">
    <source>
        <dbReference type="PIRNR" id="PIRNR006268"/>
    </source>
</evidence>
<organism evidence="13 14">
    <name type="scientific">Thorsellia kenyensis</name>
    <dbReference type="NCBI Taxonomy" id="1549888"/>
    <lineage>
        <taxon>Bacteria</taxon>
        <taxon>Pseudomonadati</taxon>
        <taxon>Pseudomonadota</taxon>
        <taxon>Gammaproteobacteria</taxon>
        <taxon>Enterobacterales</taxon>
        <taxon>Thorselliaceae</taxon>
        <taxon>Thorsellia</taxon>
    </lineage>
</organism>
<comment type="similarity">
    <text evidence="2 12">Belongs to the ApbE family.</text>
</comment>
<dbReference type="InterPro" id="IPR024932">
    <property type="entry name" value="ApbE"/>
</dbReference>
<evidence type="ECO:0000256" key="1">
    <source>
        <dbReference type="ARBA" id="ARBA00001946"/>
    </source>
</evidence>
<proteinExistence type="inferred from homology"/>
<keyword evidence="9 12" id="KW-0460">Magnesium</keyword>
<dbReference type="RefSeq" id="WP_385876311.1">
    <property type="nucleotide sequence ID" value="NZ_JBHLXE010000037.1"/>
</dbReference>
<evidence type="ECO:0000256" key="10">
    <source>
        <dbReference type="ARBA" id="ARBA00031306"/>
    </source>
</evidence>
<dbReference type="PIRSF" id="PIRSF006268">
    <property type="entry name" value="ApbE"/>
    <property type="match status" value="1"/>
</dbReference>
<accession>A0ABV6C8B4</accession>
<dbReference type="Proteomes" id="UP001589758">
    <property type="component" value="Unassembled WGS sequence"/>
</dbReference>
<evidence type="ECO:0000256" key="4">
    <source>
        <dbReference type="ARBA" id="ARBA00016337"/>
    </source>
</evidence>
<keyword evidence="14" id="KW-1185">Reference proteome</keyword>
<sequence length="349" mass="38591">MGSFLTISLLLLGCDHKSTENKVKDSSQQVVELTGKTMGTYYNIKYVTQENDLKAKEAIQTEIDSLLENINDEISTYRPESELSLFNKNPSLMPTKISDGMAKNIQISQYVGRKTQGAMDITIGPVVNLWGFGPDKRPSLIPNESDIHLAREKTGLDKITLTTEHDGFYLTKKHPGMYIDLSTVGEGYGADAVGDYLLSKGKTNFLVSIGGTITSRGKSHDGTDWKVAIEKPTDLEVAVQELINLKGQSISTAGSYRNYFEENGTRYSHVIDPNTGKPITHKLISATVIAPSALEADAWDTGLMVLGKDKAMEVAKQNNLAVYLIYKSGNDFKVEMTEQFKEYVIKQEK</sequence>
<evidence type="ECO:0000313" key="13">
    <source>
        <dbReference type="EMBL" id="MFC0179204.1"/>
    </source>
</evidence>
<dbReference type="Gene3D" id="3.10.520.10">
    <property type="entry name" value="ApbE-like domains"/>
    <property type="match status" value="1"/>
</dbReference>
<dbReference type="PANTHER" id="PTHR30040:SF2">
    <property type="entry name" value="FAD:PROTEIN FMN TRANSFERASE"/>
    <property type="match status" value="1"/>
</dbReference>
<evidence type="ECO:0000256" key="9">
    <source>
        <dbReference type="ARBA" id="ARBA00022842"/>
    </source>
</evidence>
<evidence type="ECO:0000256" key="8">
    <source>
        <dbReference type="ARBA" id="ARBA00022827"/>
    </source>
</evidence>
<dbReference type="PANTHER" id="PTHR30040">
    <property type="entry name" value="THIAMINE BIOSYNTHESIS LIPOPROTEIN APBE"/>
    <property type="match status" value="1"/>
</dbReference>
<dbReference type="GO" id="GO:0016740">
    <property type="term" value="F:transferase activity"/>
    <property type="evidence" value="ECO:0007669"/>
    <property type="project" value="UniProtKB-KW"/>
</dbReference>
<evidence type="ECO:0000256" key="3">
    <source>
        <dbReference type="ARBA" id="ARBA00011955"/>
    </source>
</evidence>
<reference evidence="13 14" key="1">
    <citation type="submission" date="2024-09" db="EMBL/GenBank/DDBJ databases">
        <authorList>
            <person name="Sun Q."/>
            <person name="Mori K."/>
        </authorList>
    </citation>
    <scope>NUCLEOTIDE SEQUENCE [LARGE SCALE GENOMIC DNA]</scope>
    <source>
        <strain evidence="13 14">CCM 8545</strain>
    </source>
</reference>
<protein>
    <recommendedName>
        <fullName evidence="4 12">FAD:protein FMN transferase</fullName>
        <ecNumber evidence="3 12">2.7.1.180</ecNumber>
    </recommendedName>
    <alternativeName>
        <fullName evidence="10 12">Flavin transferase</fullName>
    </alternativeName>
</protein>
<dbReference type="EC" id="2.7.1.180" evidence="3 12"/>
<keyword evidence="6 12" id="KW-0808">Transferase</keyword>
<evidence type="ECO:0000313" key="14">
    <source>
        <dbReference type="Proteomes" id="UP001589758"/>
    </source>
</evidence>
<comment type="caution">
    <text evidence="13">The sequence shown here is derived from an EMBL/GenBank/DDBJ whole genome shotgun (WGS) entry which is preliminary data.</text>
</comment>
<comment type="cofactor">
    <cofactor evidence="1">
        <name>Mg(2+)</name>
        <dbReference type="ChEBI" id="CHEBI:18420"/>
    </cofactor>
</comment>
<name>A0ABV6C8B4_9GAMM</name>
<keyword evidence="5 12" id="KW-0285">Flavoprotein</keyword>
<keyword evidence="8 12" id="KW-0274">FAD</keyword>
<comment type="catalytic activity">
    <reaction evidence="11 12">
        <text>L-threonyl-[protein] + FAD = FMN-L-threonyl-[protein] + AMP + H(+)</text>
        <dbReference type="Rhea" id="RHEA:36847"/>
        <dbReference type="Rhea" id="RHEA-COMP:11060"/>
        <dbReference type="Rhea" id="RHEA-COMP:11061"/>
        <dbReference type="ChEBI" id="CHEBI:15378"/>
        <dbReference type="ChEBI" id="CHEBI:30013"/>
        <dbReference type="ChEBI" id="CHEBI:57692"/>
        <dbReference type="ChEBI" id="CHEBI:74257"/>
        <dbReference type="ChEBI" id="CHEBI:456215"/>
        <dbReference type="EC" id="2.7.1.180"/>
    </reaction>
</comment>
<dbReference type="InterPro" id="IPR003374">
    <property type="entry name" value="ApbE-like_sf"/>
</dbReference>